<keyword evidence="4 5" id="KW-0949">S-adenosyl-L-methionine</keyword>
<comment type="similarity">
    <text evidence="5">Belongs to the class I-like SAM-binding methyltransferase superfamily. C5-methyltransferase family.</text>
</comment>
<gene>
    <name evidence="7" type="ORF">VTJ49DRAFT_6841</name>
</gene>
<name>A0ABR3VQF2_HUMIN</name>
<dbReference type="InterPro" id="IPR029063">
    <property type="entry name" value="SAM-dependent_MTases_sf"/>
</dbReference>
<dbReference type="Pfam" id="PF00145">
    <property type="entry name" value="DNA_methylase"/>
    <property type="match status" value="2"/>
</dbReference>
<dbReference type="Proteomes" id="UP001583172">
    <property type="component" value="Unassembled WGS sequence"/>
</dbReference>
<feature type="region of interest" description="Disordered" evidence="6">
    <location>
        <begin position="700"/>
        <end position="726"/>
    </location>
</feature>
<accession>A0ABR3VQF2</accession>
<evidence type="ECO:0000256" key="6">
    <source>
        <dbReference type="SAM" id="MobiDB-lite"/>
    </source>
</evidence>
<evidence type="ECO:0000256" key="5">
    <source>
        <dbReference type="PROSITE-ProRule" id="PRU01016"/>
    </source>
</evidence>
<keyword evidence="2 5" id="KW-0489">Methyltransferase</keyword>
<evidence type="ECO:0000256" key="3">
    <source>
        <dbReference type="ARBA" id="ARBA00022679"/>
    </source>
</evidence>
<evidence type="ECO:0000256" key="4">
    <source>
        <dbReference type="ARBA" id="ARBA00022691"/>
    </source>
</evidence>
<sequence length="731" mass="82533">MIGTRQNPVPIVDSDDEIVYGRQRRRRLEEERHRGRQLAEWAARRNTEASRCRRGSVLSNTSESCSEEAQIEEILEGDIAEVIDLTGDDAVLTTAQGNPVYGSIQLTEYRLPSGFVLRRGINVELANPHGHYNIQYMRITSILRPADNQEVLIRGLGFTRTRELHGMLPPRLNELALVAEIRSWDHRHWEERAAIEVPVREVLCAREIRITNTPFPAHRFDPRDYARRGKQWIEKNGPLVCRYVFEVSYHGSSEKPYEWAFIALTEGDADQSFQITDHQNISRWRGGRIPGGSHNPNGPRYCVFDVDSGTFKSEQPPRRYPSQRYTAGDVFAGGGGASRGMERAGAKLVFAVDHWAPAVSSLRRNFPDTRVYDMEVTDFIHLDEQLGEIDLLHLSPPCQFWSPAHTVAGKNDDANMAVLFSCTHLVEKIKPRVFTVEQTFGILSPRFEEFFNTFLSGFTKLRYSVRWKVVPLANFGVPQLRRRLIMIGAAPGEKLAPFPPTTHSKDGAGGLLPWTTPKAALRGITENYDHPLHDIRRARFDVPRPRWDPTKLAKTITTHGGHNYHWSGTRDFTLLEYAVLQGFPKWHRFEGGSVKKQIGNAFAPSVVRLLYKHLIDWLLRQDGFDPATQNQDSMSIPHGVVPRDVVTLDDDDGGVDSLVAQEEQDYGNGVVYLGSRSTSIRLSVAVRRLNQEAAGLNRAGGDAEMFDDVSDSETVRGDPEPQGDDDAIWLM</sequence>
<organism evidence="7 8">
    <name type="scientific">Humicola insolens</name>
    <name type="common">Soft-rot fungus</name>
    <dbReference type="NCBI Taxonomy" id="85995"/>
    <lineage>
        <taxon>Eukaryota</taxon>
        <taxon>Fungi</taxon>
        <taxon>Dikarya</taxon>
        <taxon>Ascomycota</taxon>
        <taxon>Pezizomycotina</taxon>
        <taxon>Sordariomycetes</taxon>
        <taxon>Sordariomycetidae</taxon>
        <taxon>Sordariales</taxon>
        <taxon>Chaetomiaceae</taxon>
        <taxon>Mycothermus</taxon>
    </lineage>
</organism>
<protein>
    <recommendedName>
        <fullName evidence="1">DNA (cytosine-5-)-methyltransferase</fullName>
        <ecNumber evidence="1">2.1.1.37</ecNumber>
    </recommendedName>
</protein>
<evidence type="ECO:0000256" key="1">
    <source>
        <dbReference type="ARBA" id="ARBA00011975"/>
    </source>
</evidence>
<dbReference type="Gene3D" id="3.90.120.10">
    <property type="entry name" value="DNA Methylase, subunit A, domain 2"/>
    <property type="match status" value="1"/>
</dbReference>
<reference evidence="7 8" key="1">
    <citation type="journal article" date="2024" name="Commun. Biol.">
        <title>Comparative genomic analysis of thermophilic fungi reveals convergent evolutionary adaptations and gene losses.</title>
        <authorList>
            <person name="Steindorff A.S."/>
            <person name="Aguilar-Pontes M.V."/>
            <person name="Robinson A.J."/>
            <person name="Andreopoulos B."/>
            <person name="LaButti K."/>
            <person name="Kuo A."/>
            <person name="Mondo S."/>
            <person name="Riley R."/>
            <person name="Otillar R."/>
            <person name="Haridas S."/>
            <person name="Lipzen A."/>
            <person name="Grimwood J."/>
            <person name="Schmutz J."/>
            <person name="Clum A."/>
            <person name="Reid I.D."/>
            <person name="Moisan M.C."/>
            <person name="Butler G."/>
            <person name="Nguyen T.T.M."/>
            <person name="Dewar K."/>
            <person name="Conant G."/>
            <person name="Drula E."/>
            <person name="Henrissat B."/>
            <person name="Hansel C."/>
            <person name="Singer S."/>
            <person name="Hutchinson M.I."/>
            <person name="de Vries R.P."/>
            <person name="Natvig D.O."/>
            <person name="Powell A.J."/>
            <person name="Tsang A."/>
            <person name="Grigoriev I.V."/>
        </authorList>
    </citation>
    <scope>NUCLEOTIDE SEQUENCE [LARGE SCALE GENOMIC DNA]</scope>
    <source>
        <strain evidence="7 8">CBS 620.91</strain>
    </source>
</reference>
<dbReference type="EMBL" id="JAZGSY010000007">
    <property type="protein sequence ID" value="KAL1843898.1"/>
    <property type="molecule type" value="Genomic_DNA"/>
</dbReference>
<dbReference type="PANTHER" id="PTHR10629:SF52">
    <property type="entry name" value="DNA (CYTOSINE-5)-METHYLTRANSFERASE 1"/>
    <property type="match status" value="1"/>
</dbReference>
<feature type="active site" evidence="5">
    <location>
        <position position="398"/>
    </location>
</feature>
<keyword evidence="8" id="KW-1185">Reference proteome</keyword>
<evidence type="ECO:0000313" key="7">
    <source>
        <dbReference type="EMBL" id="KAL1843898.1"/>
    </source>
</evidence>
<proteinExistence type="inferred from homology"/>
<keyword evidence="3 5" id="KW-0808">Transferase</keyword>
<dbReference type="InterPro" id="IPR001525">
    <property type="entry name" value="C5_MeTfrase"/>
</dbReference>
<dbReference type="PROSITE" id="PS51679">
    <property type="entry name" value="SAM_MT_C5"/>
    <property type="match status" value="1"/>
</dbReference>
<dbReference type="EC" id="2.1.1.37" evidence="1"/>
<dbReference type="PRINTS" id="PR00105">
    <property type="entry name" value="C5METTRFRASE"/>
</dbReference>
<dbReference type="PANTHER" id="PTHR10629">
    <property type="entry name" value="CYTOSINE-SPECIFIC METHYLTRANSFERASE"/>
    <property type="match status" value="1"/>
</dbReference>
<evidence type="ECO:0000313" key="8">
    <source>
        <dbReference type="Proteomes" id="UP001583172"/>
    </source>
</evidence>
<dbReference type="SUPFAM" id="SSF53335">
    <property type="entry name" value="S-adenosyl-L-methionine-dependent methyltransferases"/>
    <property type="match status" value="1"/>
</dbReference>
<dbReference type="Gene3D" id="3.40.50.150">
    <property type="entry name" value="Vaccinia Virus protein VP39"/>
    <property type="match status" value="1"/>
</dbReference>
<dbReference type="InterPro" id="IPR050390">
    <property type="entry name" value="C5-Methyltransferase"/>
</dbReference>
<evidence type="ECO:0000256" key="2">
    <source>
        <dbReference type="ARBA" id="ARBA00022603"/>
    </source>
</evidence>
<comment type="caution">
    <text evidence="7">The sequence shown here is derived from an EMBL/GenBank/DDBJ whole genome shotgun (WGS) entry which is preliminary data.</text>
</comment>